<proteinExistence type="predicted"/>
<dbReference type="InterPro" id="IPR016186">
    <property type="entry name" value="C-type_lectin-like/link_sf"/>
</dbReference>
<dbReference type="PROSITE" id="PS50041">
    <property type="entry name" value="C_TYPE_LECTIN_2"/>
    <property type="match status" value="1"/>
</dbReference>
<dbReference type="EMBL" id="NCKV01006708">
    <property type="protein sequence ID" value="RWS23310.1"/>
    <property type="molecule type" value="Genomic_DNA"/>
</dbReference>
<dbReference type="Pfam" id="PF00059">
    <property type="entry name" value="Lectin_C"/>
    <property type="match status" value="1"/>
</dbReference>
<comment type="caution">
    <text evidence="3">The sequence shown here is derived from an EMBL/GenBank/DDBJ whole genome shotgun (WGS) entry which is preliminary data.</text>
</comment>
<dbReference type="InterPro" id="IPR050111">
    <property type="entry name" value="C-type_lectin/snaclec_domain"/>
</dbReference>
<dbReference type="PROSITE" id="PS00615">
    <property type="entry name" value="C_TYPE_LECTIN_1"/>
    <property type="match status" value="1"/>
</dbReference>
<dbReference type="SUPFAM" id="SSF56436">
    <property type="entry name" value="C-type lectin-like"/>
    <property type="match status" value="1"/>
</dbReference>
<feature type="domain" description="C-type lectin" evidence="2">
    <location>
        <begin position="1"/>
        <end position="98"/>
    </location>
</feature>
<evidence type="ECO:0000313" key="3">
    <source>
        <dbReference type="EMBL" id="RWS23310.1"/>
    </source>
</evidence>
<dbReference type="OrthoDB" id="7357196at2759"/>
<accession>A0A443S6Z5</accession>
<keyword evidence="4" id="KW-1185">Reference proteome</keyword>
<keyword evidence="1" id="KW-1015">Disulfide bond</keyword>
<dbReference type="Gene3D" id="3.10.100.10">
    <property type="entry name" value="Mannose-Binding Protein A, subunit A"/>
    <property type="match status" value="1"/>
</dbReference>
<organism evidence="3 4">
    <name type="scientific">Leptotrombidium deliense</name>
    <dbReference type="NCBI Taxonomy" id="299467"/>
    <lineage>
        <taxon>Eukaryota</taxon>
        <taxon>Metazoa</taxon>
        <taxon>Ecdysozoa</taxon>
        <taxon>Arthropoda</taxon>
        <taxon>Chelicerata</taxon>
        <taxon>Arachnida</taxon>
        <taxon>Acari</taxon>
        <taxon>Acariformes</taxon>
        <taxon>Trombidiformes</taxon>
        <taxon>Prostigmata</taxon>
        <taxon>Anystina</taxon>
        <taxon>Parasitengona</taxon>
        <taxon>Trombiculoidea</taxon>
        <taxon>Trombiculidae</taxon>
        <taxon>Leptotrombidium</taxon>
    </lineage>
</organism>
<name>A0A443S6Z5_9ACAR</name>
<dbReference type="InterPro" id="IPR016187">
    <property type="entry name" value="CTDL_fold"/>
</dbReference>
<dbReference type="InterPro" id="IPR018378">
    <property type="entry name" value="C-type_lectin_CS"/>
</dbReference>
<evidence type="ECO:0000313" key="4">
    <source>
        <dbReference type="Proteomes" id="UP000288716"/>
    </source>
</evidence>
<dbReference type="Proteomes" id="UP000288716">
    <property type="component" value="Unassembled WGS sequence"/>
</dbReference>
<gene>
    <name evidence="3" type="ORF">B4U80_13407</name>
</gene>
<dbReference type="InterPro" id="IPR001304">
    <property type="entry name" value="C-type_lectin-like"/>
</dbReference>
<evidence type="ECO:0000259" key="2">
    <source>
        <dbReference type="PROSITE" id="PS50041"/>
    </source>
</evidence>
<sequence length="201" mass="23180">MKYYCESINGSLPVIHSYRDNVLLEQSFPAFATFLGAVRDGEDWDWIDGKNHTYYRWTEGEPNNSGGRENCIVFENGGNHQGHWNDVPCSYVEHTVCVLDDCDAFIANEKYSKDLKIKKYVENEMAKEEKKIFDKLMTHSEIQLNDVIESKTFKQSIELKKYIDSNLKNESNALFHKIVAAMGKNTEANSKKEEDMIMSTI</sequence>
<protein>
    <recommendedName>
        <fullName evidence="2">C-type lectin domain-containing protein</fullName>
    </recommendedName>
</protein>
<evidence type="ECO:0000256" key="1">
    <source>
        <dbReference type="ARBA" id="ARBA00023157"/>
    </source>
</evidence>
<dbReference type="PANTHER" id="PTHR22803">
    <property type="entry name" value="MANNOSE, PHOSPHOLIPASE, LECTIN RECEPTOR RELATED"/>
    <property type="match status" value="1"/>
</dbReference>
<reference evidence="3 4" key="1">
    <citation type="journal article" date="2018" name="Gigascience">
        <title>Genomes of trombidid mites reveal novel predicted allergens and laterally-transferred genes associated with secondary metabolism.</title>
        <authorList>
            <person name="Dong X."/>
            <person name="Chaisiri K."/>
            <person name="Xia D."/>
            <person name="Armstrong S.D."/>
            <person name="Fang Y."/>
            <person name="Donnelly M.J."/>
            <person name="Kadowaki T."/>
            <person name="McGarry J.W."/>
            <person name="Darby A.C."/>
            <person name="Makepeace B.L."/>
        </authorList>
    </citation>
    <scope>NUCLEOTIDE SEQUENCE [LARGE SCALE GENOMIC DNA]</scope>
    <source>
        <strain evidence="3">UoL-UT</strain>
    </source>
</reference>
<dbReference type="VEuPathDB" id="VectorBase:LDEU008730"/>
<dbReference type="STRING" id="299467.A0A443S6Z5"/>
<dbReference type="AlphaFoldDB" id="A0A443S6Z5"/>